<dbReference type="Pfam" id="PF15455">
    <property type="entry name" value="Pro-rich_19"/>
    <property type="match status" value="1"/>
</dbReference>
<reference evidence="3" key="1">
    <citation type="submission" date="2016-05" db="EMBL/GenBank/DDBJ databases">
        <authorList>
            <person name="Lavstsen T."/>
            <person name="Jespersen J.S."/>
        </authorList>
    </citation>
    <scope>NUCLEOTIDE SEQUENCE</scope>
    <source>
        <tissue evidence="3">Brain</tissue>
    </source>
</reference>
<accession>A0A1A8B538</accession>
<feature type="compositionally biased region" description="Basic and acidic residues" evidence="1">
    <location>
        <begin position="388"/>
        <end position="399"/>
    </location>
</feature>
<dbReference type="GeneID" id="107379525"/>
<dbReference type="CTD" id="284338"/>
<dbReference type="OMA" id="HCKNANE"/>
<feature type="compositionally biased region" description="Polar residues" evidence="1">
    <location>
        <begin position="412"/>
        <end position="425"/>
    </location>
</feature>
<dbReference type="AlphaFoldDB" id="A0A1A8B538"/>
<evidence type="ECO:0000256" key="1">
    <source>
        <dbReference type="SAM" id="MobiDB-lite"/>
    </source>
</evidence>
<dbReference type="InterPro" id="IPR029355">
    <property type="entry name" value="Pro-rich_19"/>
</dbReference>
<dbReference type="EMBL" id="HADY01023316">
    <property type="protein sequence ID" value="SBP61801.1"/>
    <property type="molecule type" value="Transcribed_RNA"/>
</dbReference>
<reference evidence="3" key="2">
    <citation type="submission" date="2016-06" db="EMBL/GenBank/DDBJ databases">
        <title>The genome of a short-lived fish provides insights into sex chromosome evolution and the genetic control of aging.</title>
        <authorList>
            <person name="Reichwald K."/>
            <person name="Felder M."/>
            <person name="Petzold A."/>
            <person name="Koch P."/>
            <person name="Groth M."/>
            <person name="Platzer M."/>
        </authorList>
    </citation>
    <scope>NUCLEOTIDE SEQUENCE</scope>
    <source>
        <tissue evidence="3">Brain</tissue>
    </source>
</reference>
<feature type="compositionally biased region" description="Basic and acidic residues" evidence="1">
    <location>
        <begin position="150"/>
        <end position="160"/>
    </location>
</feature>
<proteinExistence type="predicted"/>
<organism evidence="3">
    <name type="scientific">Nothobranchius furzeri</name>
    <name type="common">Turquoise killifish</name>
    <dbReference type="NCBI Taxonomy" id="105023"/>
    <lineage>
        <taxon>Eukaryota</taxon>
        <taxon>Metazoa</taxon>
        <taxon>Chordata</taxon>
        <taxon>Craniata</taxon>
        <taxon>Vertebrata</taxon>
        <taxon>Euteleostomi</taxon>
        <taxon>Actinopterygii</taxon>
        <taxon>Neopterygii</taxon>
        <taxon>Teleostei</taxon>
        <taxon>Neoteleostei</taxon>
        <taxon>Acanthomorphata</taxon>
        <taxon>Ovalentaria</taxon>
        <taxon>Atherinomorphae</taxon>
        <taxon>Cyprinodontiformes</taxon>
        <taxon>Nothobranchiidae</taxon>
        <taxon>Nothobranchius</taxon>
    </lineage>
</organism>
<feature type="compositionally biased region" description="Basic and acidic residues" evidence="1">
    <location>
        <begin position="183"/>
        <end position="205"/>
    </location>
</feature>
<feature type="compositionally biased region" description="Basic and acidic residues" evidence="1">
    <location>
        <begin position="271"/>
        <end position="280"/>
    </location>
</feature>
<evidence type="ECO:0000313" key="3">
    <source>
        <dbReference type="EMBL" id="SBP61801.1"/>
    </source>
</evidence>
<gene>
    <name evidence="3" type="primary">SI:DKEY-250K15.4</name>
    <name evidence="2" type="ORF">G4P62_005738</name>
</gene>
<dbReference type="Proteomes" id="UP000822369">
    <property type="component" value="Chromosome 3"/>
</dbReference>
<dbReference type="OrthoDB" id="8947257at2759"/>
<dbReference type="EMBL" id="JAAVVJ010000003">
    <property type="protein sequence ID" value="KAF7227053.1"/>
    <property type="molecule type" value="Genomic_DNA"/>
</dbReference>
<name>A0A1A8B538_NOTFU</name>
<evidence type="ECO:0000313" key="2">
    <source>
        <dbReference type="EMBL" id="KAF7227053.1"/>
    </source>
</evidence>
<protein>
    <submittedName>
        <fullName evidence="2">LOC107379525-like protein</fullName>
    </submittedName>
    <submittedName>
        <fullName evidence="3">Si:dkey-250k15.4</fullName>
    </submittedName>
</protein>
<reference evidence="2" key="3">
    <citation type="submission" date="2020-03" db="EMBL/GenBank/DDBJ databases">
        <title>Intra-Species Differences in Population Size shape Life History and Genome Evolution.</title>
        <authorList>
            <person name="Willemsen D."/>
            <person name="Cui R."/>
            <person name="Valenzano D.R."/>
        </authorList>
    </citation>
    <scope>NUCLEOTIDE SEQUENCE</scope>
    <source>
        <strain evidence="2">GRZ</strain>
        <tissue evidence="2">Whole</tissue>
    </source>
</reference>
<feature type="compositionally biased region" description="Polar residues" evidence="1">
    <location>
        <begin position="206"/>
        <end position="222"/>
    </location>
</feature>
<feature type="region of interest" description="Disordered" evidence="1">
    <location>
        <begin position="388"/>
        <end position="425"/>
    </location>
</feature>
<feature type="region of interest" description="Disordered" evidence="1">
    <location>
        <begin position="150"/>
        <end position="314"/>
    </location>
</feature>
<sequence length="605" mass="68509">MSHVCGKASSEKTFCIFSKQPKPTDKRCCSVTTLVAPAKYFNHCKNANEQLKVKRLKTRKERSQMRGDWKETSRTKSHHHCHCKSWKENAFLQNFCHNGVHQTSRRSTTISSVVPAAQEPSVITESRLTGPHRLFNHEVKSIDIERLLSERSKHEKKEEQVTEESNNSSASHIPVLLSGDAVAAREKAESEANTRDNPQETEDRNPQQSDITPGQRLQQQAVSSGSCKSISSSKLCPASAETKTKRRKTCVSPPADGEHVKTSNNSVTRRVLSDVEEPREKKSHQNQADGLKSSPPLPSSSPTSGSADTKPKEHDPKYVDKLVTAVAARLCGSLCLFRDERHDLLSKRRSELQKALLSRHGPRLQANLLEIQKCDTNPSQTALDPVMKQDERLPTEERTGSGPFSWDASPQLHMQQTAEESNPEDTSLNFLDKIIRPCSSHPFNLNCEPSWTTANDVFVSSSNLFQEDKSFWKSWEEFGPEEEQSAPFESFSSSFMTQDATDISCRQQQHRTNNQPFFLQQDRHPEDLIQSPQEEDPFEPRQFSFPHSFSNQIQHHPQPFDRLSTHPASYMMRYPPSHMLELSPAPAPSVLPSPEHWSFPPMRLY</sequence>
<feature type="compositionally biased region" description="Low complexity" evidence="1">
    <location>
        <begin position="223"/>
        <end position="233"/>
    </location>
</feature>
<dbReference type="KEGG" id="nfu:107379525"/>